<organism evidence="1 2">
    <name type="scientific">Streptomyces buecherae</name>
    <dbReference type="NCBI Taxonomy" id="2763006"/>
    <lineage>
        <taxon>Bacteria</taxon>
        <taxon>Bacillati</taxon>
        <taxon>Actinomycetota</taxon>
        <taxon>Actinomycetes</taxon>
        <taxon>Kitasatosporales</taxon>
        <taxon>Streptomycetaceae</taxon>
        <taxon>Streptomyces</taxon>
    </lineage>
</organism>
<sequence length="112" mass="12774">MSGAVFVTLNVGDAEEIERRVDAWSDTGEMTWSRFVDSFNSFEVRYLFNNWPANSDMLGDAELCLAELLIAPWSAKLSADFPDRRFSVELDEDPEADGPRILVRQTYPHTVR</sequence>
<accession>A0A7H8NB58</accession>
<protein>
    <submittedName>
        <fullName evidence="1">Uncharacterized protein</fullName>
    </submittedName>
</protein>
<reference evidence="1 2" key="1">
    <citation type="submission" date="2020-06" db="EMBL/GenBank/DDBJ databases">
        <title>Genome mining for natural products.</title>
        <authorList>
            <person name="Zhang B."/>
            <person name="Shi J."/>
            <person name="Ge H."/>
        </authorList>
    </citation>
    <scope>NUCLEOTIDE SEQUENCE [LARGE SCALE GENOMIC DNA]</scope>
    <source>
        <strain evidence="1 2">NA00687</strain>
    </source>
</reference>
<name>A0A7H8NB58_9ACTN</name>
<proteinExistence type="predicted"/>
<dbReference type="RefSeq" id="WP_176163349.1">
    <property type="nucleotide sequence ID" value="NZ_CP054929.1"/>
</dbReference>
<dbReference type="AlphaFoldDB" id="A0A7H8NB58"/>
<keyword evidence="2" id="KW-1185">Reference proteome</keyword>
<dbReference type="Proteomes" id="UP000509303">
    <property type="component" value="Chromosome"/>
</dbReference>
<gene>
    <name evidence="1" type="ORF">HUT08_21285</name>
</gene>
<dbReference type="EMBL" id="CP054929">
    <property type="protein sequence ID" value="QKW51632.1"/>
    <property type="molecule type" value="Genomic_DNA"/>
</dbReference>
<evidence type="ECO:0000313" key="1">
    <source>
        <dbReference type="EMBL" id="QKW51632.1"/>
    </source>
</evidence>
<evidence type="ECO:0000313" key="2">
    <source>
        <dbReference type="Proteomes" id="UP000509303"/>
    </source>
</evidence>